<reference evidence="1 2" key="1">
    <citation type="submission" date="2013-02" db="EMBL/GenBank/DDBJ databases">
        <authorList>
            <person name="Lukaszewicz M."/>
            <person name="Biegalska A."/>
            <person name="Krasowska A."/>
        </authorList>
    </citation>
    <scope>NUCLEOTIDE SEQUENCE [LARGE SCALE GENOMIC DNA]</scope>
</reference>
<keyword evidence="2" id="KW-1185">Reference proteome</keyword>
<dbReference type="EMBL" id="KC699836">
    <property type="protein sequence ID" value="AGK86898.1"/>
    <property type="molecule type" value="Genomic_DNA"/>
</dbReference>
<name>R4JF01_9CAUD</name>
<evidence type="ECO:0000313" key="1">
    <source>
        <dbReference type="EMBL" id="AGK86898.1"/>
    </source>
</evidence>
<organism evidence="1 2">
    <name type="scientific">Bacillus phage SIOphi</name>
    <dbReference type="NCBI Taxonomy" id="1285382"/>
    <lineage>
        <taxon>Viruses</taxon>
        <taxon>Duplodnaviria</taxon>
        <taxon>Heunggongvirae</taxon>
        <taxon>Uroviricota</taxon>
        <taxon>Caudoviricetes</taxon>
        <taxon>Herelleviridae</taxon>
        <taxon>Bastillevirinae</taxon>
        <taxon>Siophivirus</taxon>
        <taxon>Siophivirus SIOphi</taxon>
    </lineage>
</organism>
<proteinExistence type="predicted"/>
<protein>
    <submittedName>
        <fullName evidence="1">Uncharacterized protein</fullName>
    </submittedName>
</protein>
<dbReference type="Proteomes" id="UP000258501">
    <property type="component" value="Segment"/>
</dbReference>
<accession>R4JF01</accession>
<sequence length="103" mass="12181">MKRNLKEIANRMINELDIPEYNCFPRTQDTEDFWKVSIEVMNAVDGKVYLIAQQDKHTGEYEFGTEVIYYGRHLSSDDRHGRVKNYPSMMHMIKAFNKAYLQG</sequence>
<gene>
    <name evidence="1" type="ORF">SIOphi_00450</name>
</gene>
<evidence type="ECO:0000313" key="2">
    <source>
        <dbReference type="Proteomes" id="UP000258501"/>
    </source>
</evidence>